<feature type="non-terminal residue" evidence="2">
    <location>
        <position position="1"/>
    </location>
</feature>
<evidence type="ECO:0000313" key="2">
    <source>
        <dbReference type="EMBL" id="RIP15160.1"/>
    </source>
</evidence>
<dbReference type="EMBL" id="QYJN01000555">
    <property type="protein sequence ID" value="RIP15160.1"/>
    <property type="molecule type" value="Genomic_DNA"/>
</dbReference>
<dbReference type="Gene3D" id="1.20.58.220">
    <property type="entry name" value="Phosphate transport system protein phou homolog 2, domain 2"/>
    <property type="match status" value="1"/>
</dbReference>
<dbReference type="InterPro" id="IPR038078">
    <property type="entry name" value="PhoU-like_sf"/>
</dbReference>
<gene>
    <name evidence="2" type="ORF">BUZ14_16990</name>
</gene>
<dbReference type="RefSeq" id="WP_275540712.1">
    <property type="nucleotide sequence ID" value="NZ_QYJN01000555.1"/>
</dbReference>
<dbReference type="Pfam" id="PF01895">
    <property type="entry name" value="PhoU"/>
    <property type="match status" value="1"/>
</dbReference>
<organism evidence="2 3">
    <name type="scientific">Staphylococcus gallinarum</name>
    <dbReference type="NCBI Taxonomy" id="1293"/>
    <lineage>
        <taxon>Bacteria</taxon>
        <taxon>Bacillati</taxon>
        <taxon>Bacillota</taxon>
        <taxon>Bacilli</taxon>
        <taxon>Bacillales</taxon>
        <taxon>Staphylococcaceae</taxon>
        <taxon>Staphylococcus</taxon>
    </lineage>
</organism>
<sequence length="38" mass="4434">GQAHLAARHLERIGDHITNIAENIYFFITGNRYESYNK</sequence>
<name>A0A3A0V4L5_STAGA</name>
<proteinExistence type="predicted"/>
<dbReference type="SUPFAM" id="SSF109755">
    <property type="entry name" value="PhoU-like"/>
    <property type="match status" value="1"/>
</dbReference>
<comment type="caution">
    <text evidence="2">The sequence shown here is derived from an EMBL/GenBank/DDBJ whole genome shotgun (WGS) entry which is preliminary data.</text>
</comment>
<protein>
    <submittedName>
        <fullName evidence="2">Phosphate transport system regulatory protein PhoU</fullName>
    </submittedName>
</protein>
<reference evidence="2 3" key="1">
    <citation type="journal article" date="2016" name="Front. Microbiol.">
        <title>Comprehensive Phylogenetic Analysis of Bovine Non-aureus Staphylococci Species Based on Whole-Genome Sequencing.</title>
        <authorList>
            <person name="Naushad S."/>
            <person name="Barkema H.W."/>
            <person name="Luby C."/>
            <person name="Condas L.A."/>
            <person name="Nobrega D.B."/>
            <person name="Carson D.A."/>
            <person name="De Buck J."/>
        </authorList>
    </citation>
    <scope>NUCLEOTIDE SEQUENCE [LARGE SCALE GENOMIC DNA]</scope>
    <source>
        <strain evidence="2 3">SNUC 4781</strain>
    </source>
</reference>
<dbReference type="Proteomes" id="UP000265541">
    <property type="component" value="Unassembled WGS sequence"/>
</dbReference>
<feature type="domain" description="PhoU" evidence="1">
    <location>
        <begin position="5"/>
        <end position="24"/>
    </location>
</feature>
<evidence type="ECO:0000259" key="1">
    <source>
        <dbReference type="Pfam" id="PF01895"/>
    </source>
</evidence>
<dbReference type="AlphaFoldDB" id="A0A3A0V4L5"/>
<dbReference type="InterPro" id="IPR026022">
    <property type="entry name" value="PhoU_dom"/>
</dbReference>
<evidence type="ECO:0000313" key="3">
    <source>
        <dbReference type="Proteomes" id="UP000265541"/>
    </source>
</evidence>
<accession>A0A3A0V4L5</accession>